<accession>A0A2A6DXM5</accession>
<dbReference type="EMBL" id="MOXJ01000035">
    <property type="protein sequence ID" value="PDO09541.1"/>
    <property type="molecule type" value="Genomic_DNA"/>
</dbReference>
<evidence type="ECO:0000313" key="2">
    <source>
        <dbReference type="Proteomes" id="UP000243688"/>
    </source>
</evidence>
<reference evidence="1 2" key="1">
    <citation type="submission" date="2016-12" db="EMBL/GenBank/DDBJ databases">
        <title>Candidatus Reconcilibacillus cellulovorans genome.</title>
        <authorList>
            <person name="Kolinko S."/>
            <person name="Wu Y.-W."/>
            <person name="Tachea F."/>
            <person name="Denzel E."/>
            <person name="Hiras J."/>
            <person name="Baecker N."/>
            <person name="Chan L.J."/>
            <person name="Eichorst S.A."/>
            <person name="Frey D."/>
            <person name="Adams P.D."/>
            <person name="Pray T."/>
            <person name="Tanjore D."/>
            <person name="Petzold C.J."/>
            <person name="Gladden J.M."/>
            <person name="Simmons B.A."/>
            <person name="Singer S.W."/>
        </authorList>
    </citation>
    <scope>NUCLEOTIDE SEQUENCE [LARGE SCALE GENOMIC DNA]</scope>
    <source>
        <strain evidence="1">JTherm</strain>
    </source>
</reference>
<dbReference type="Proteomes" id="UP000243688">
    <property type="component" value="Unassembled WGS sequence"/>
</dbReference>
<name>A0A2A6DXM5_9BACL</name>
<organism evidence="1 2">
    <name type="scientific">Candidatus Reconcilbacillus cellulovorans</name>
    <dbReference type="NCBI Taxonomy" id="1906605"/>
    <lineage>
        <taxon>Bacteria</taxon>
        <taxon>Bacillati</taxon>
        <taxon>Bacillota</taxon>
        <taxon>Bacilli</taxon>
        <taxon>Bacillales</taxon>
        <taxon>Paenibacillaceae</taxon>
        <taxon>Candidatus Reconcilbacillus</taxon>
    </lineage>
</organism>
<dbReference type="AlphaFoldDB" id="A0A2A6DXM5"/>
<protein>
    <submittedName>
        <fullName evidence="1">Uncharacterized protein</fullName>
    </submittedName>
</protein>
<gene>
    <name evidence="1" type="ORF">BLM47_11975</name>
</gene>
<comment type="caution">
    <text evidence="1">The sequence shown here is derived from an EMBL/GenBank/DDBJ whole genome shotgun (WGS) entry which is preliminary data.</text>
</comment>
<evidence type="ECO:0000313" key="1">
    <source>
        <dbReference type="EMBL" id="PDO09541.1"/>
    </source>
</evidence>
<sequence length="65" mass="7286">MWSVVDRILGSRTCPPGAAADARKWCARMCEERLVRMHKTSTLRSIACRPFACCSTACLRAEKLI</sequence>
<proteinExistence type="predicted"/>